<protein>
    <submittedName>
        <fullName evidence="2">Uncharacterized protein</fullName>
    </submittedName>
</protein>
<keyword evidence="1" id="KW-0472">Membrane</keyword>
<keyword evidence="1" id="KW-1133">Transmembrane helix</keyword>
<dbReference type="Proteomes" id="UP000230973">
    <property type="component" value="Unassembled WGS sequence"/>
</dbReference>
<evidence type="ECO:0000256" key="1">
    <source>
        <dbReference type="SAM" id="Phobius"/>
    </source>
</evidence>
<gene>
    <name evidence="2" type="ORF">COY93_01200</name>
</gene>
<sequence length="233" mass="25274">MFGWCRRPKSDGTVFFLFIAGLGTIILASAILGTVLDRRLAVGDDPDIVALLGRGLNHDEVTGVEYLAIEPVSDTLLVYAYVIGGQRRAALVGWDRQAGSYRLYDDLSLDFDGALDVELRSEAVVQRDRTQVIRISVGSNVGESVAWVGTDGTKLFVYSICDSDEDCGQTMVVTGSDDLNLQDVTGDGQAELLVSRADGTADVDVYSWHSVRLQYDQSLTVALNSRAGMFPEP</sequence>
<comment type="caution">
    <text evidence="2">The sequence shown here is derived from an EMBL/GenBank/DDBJ whole genome shotgun (WGS) entry which is preliminary data.</text>
</comment>
<dbReference type="EMBL" id="PFLC01000014">
    <property type="protein sequence ID" value="PIY63211.1"/>
    <property type="molecule type" value="Genomic_DNA"/>
</dbReference>
<keyword evidence="1" id="KW-0812">Transmembrane</keyword>
<feature type="transmembrane region" description="Helical" evidence="1">
    <location>
        <begin position="12"/>
        <end position="36"/>
    </location>
</feature>
<evidence type="ECO:0000313" key="2">
    <source>
        <dbReference type="EMBL" id="PIY63211.1"/>
    </source>
</evidence>
<evidence type="ECO:0000313" key="3">
    <source>
        <dbReference type="Proteomes" id="UP000230973"/>
    </source>
</evidence>
<proteinExistence type="predicted"/>
<name>A0A2M7QBR1_9BACT</name>
<reference evidence="3" key="1">
    <citation type="submission" date="2017-09" db="EMBL/GenBank/DDBJ databases">
        <title>Depth-based differentiation of microbial function through sediment-hosted aquifers and enrichment of novel symbionts in the deep terrestrial subsurface.</title>
        <authorList>
            <person name="Probst A.J."/>
            <person name="Ladd B."/>
            <person name="Jarett J.K."/>
            <person name="Geller-Mcgrath D.E."/>
            <person name="Sieber C.M.K."/>
            <person name="Emerson J.B."/>
            <person name="Anantharaman K."/>
            <person name="Thomas B.C."/>
            <person name="Malmstrom R."/>
            <person name="Stieglmeier M."/>
            <person name="Klingl A."/>
            <person name="Woyke T."/>
            <person name="Ryan C.M."/>
            <person name="Banfield J.F."/>
        </authorList>
    </citation>
    <scope>NUCLEOTIDE SEQUENCE [LARGE SCALE GENOMIC DNA]</scope>
</reference>
<dbReference type="AlphaFoldDB" id="A0A2M7QBR1"/>
<organism evidence="2 3">
    <name type="scientific">Candidatus Uhrbacteria bacterium CG_4_10_14_0_8_um_filter_58_22</name>
    <dbReference type="NCBI Taxonomy" id="1975029"/>
    <lineage>
        <taxon>Bacteria</taxon>
        <taxon>Candidatus Uhriibacteriota</taxon>
    </lineage>
</organism>
<accession>A0A2M7QBR1</accession>